<proteinExistence type="predicted"/>
<evidence type="ECO:0000313" key="4">
    <source>
        <dbReference type="RefSeq" id="XP_018820969.1"/>
    </source>
</evidence>
<dbReference type="KEGG" id="jre:108991246"/>
<dbReference type="PANTHER" id="PTHR33640:SF3">
    <property type="entry name" value="DUF4408 DOMAIN-CONTAINING PROTEIN"/>
    <property type="match status" value="1"/>
</dbReference>
<dbReference type="OrthoDB" id="1916829at2759"/>
<dbReference type="Gramene" id="Jr07_04630_p1">
    <property type="protein sequence ID" value="cds.Jr07_04630_p1"/>
    <property type="gene ID" value="Jr07_04630"/>
</dbReference>
<dbReference type="RefSeq" id="XP_018820969.1">
    <property type="nucleotide sequence ID" value="XM_018965424.1"/>
</dbReference>
<feature type="transmembrane region" description="Helical" evidence="2">
    <location>
        <begin position="7"/>
        <end position="24"/>
    </location>
</feature>
<keyword evidence="2" id="KW-0472">Membrane</keyword>
<dbReference type="AlphaFoldDB" id="A0A2I4ENJ7"/>
<reference evidence="4" key="1">
    <citation type="submission" date="2025-08" db="UniProtKB">
        <authorList>
            <consortium name="RefSeq"/>
        </authorList>
    </citation>
    <scope>IDENTIFICATION</scope>
    <source>
        <tissue evidence="4">Leaves</tissue>
    </source>
</reference>
<dbReference type="PANTHER" id="PTHR33640">
    <property type="entry name" value="TRANSMEMBRANE PROTEIN"/>
    <property type="match status" value="1"/>
</dbReference>
<name>A0A2I4ENJ7_JUGRE</name>
<keyword evidence="2" id="KW-0812">Transmembrane</keyword>
<feature type="compositionally biased region" description="Basic and acidic residues" evidence="1">
    <location>
        <begin position="153"/>
        <end position="189"/>
    </location>
</feature>
<protein>
    <submittedName>
        <fullName evidence="4">Uncharacterized protein LOC108991246</fullName>
    </submittedName>
</protein>
<dbReference type="STRING" id="51240.A0A2I4ENJ7"/>
<keyword evidence="2" id="KW-1133">Transmembrane helix</keyword>
<evidence type="ECO:0000256" key="1">
    <source>
        <dbReference type="SAM" id="MobiDB-lite"/>
    </source>
</evidence>
<sequence length="237" mass="27219">MFRIAKLFRYAELCLALVLISWAFTRVPFAVKTSTEYFWKLSGFVASHVFIFMLCNVIIVTLIAKSGRFSGQNPTGHSDESELFDEFIKIVSGGSTEPQPETRTPAHDQDVIVYHDKQIICEVNRTARENEVKTDTDSDTDIVRVHPKAYRRTQSEKIKRETQEKSPGELRRSDTEKCGKVTSSDEKPPESQYPEDELSNEEFQRTIDAFIAKHWKSHREESLPIVLHNQIQVPVSN</sequence>
<keyword evidence="3" id="KW-1185">Reference proteome</keyword>
<dbReference type="GeneID" id="108991246"/>
<gene>
    <name evidence="4" type="primary">LOC108991246</name>
</gene>
<organism evidence="3 4">
    <name type="scientific">Juglans regia</name>
    <name type="common">English walnut</name>
    <dbReference type="NCBI Taxonomy" id="51240"/>
    <lineage>
        <taxon>Eukaryota</taxon>
        <taxon>Viridiplantae</taxon>
        <taxon>Streptophyta</taxon>
        <taxon>Embryophyta</taxon>
        <taxon>Tracheophyta</taxon>
        <taxon>Spermatophyta</taxon>
        <taxon>Magnoliopsida</taxon>
        <taxon>eudicotyledons</taxon>
        <taxon>Gunneridae</taxon>
        <taxon>Pentapetalae</taxon>
        <taxon>rosids</taxon>
        <taxon>fabids</taxon>
        <taxon>Fagales</taxon>
        <taxon>Juglandaceae</taxon>
        <taxon>Juglans</taxon>
    </lineage>
</organism>
<accession>A0A2I4ENJ7</accession>
<dbReference type="Proteomes" id="UP000235220">
    <property type="component" value="Chromosome 7"/>
</dbReference>
<feature type="transmembrane region" description="Helical" evidence="2">
    <location>
        <begin position="44"/>
        <end position="64"/>
    </location>
</feature>
<evidence type="ECO:0000256" key="2">
    <source>
        <dbReference type="SAM" id="Phobius"/>
    </source>
</evidence>
<feature type="compositionally biased region" description="Basic and acidic residues" evidence="1">
    <location>
        <begin position="130"/>
        <end position="144"/>
    </location>
</feature>
<evidence type="ECO:0000313" key="3">
    <source>
        <dbReference type="Proteomes" id="UP000235220"/>
    </source>
</evidence>
<feature type="region of interest" description="Disordered" evidence="1">
    <location>
        <begin position="130"/>
        <end position="201"/>
    </location>
</feature>
<dbReference type="FunCoup" id="A0A2I4ENJ7">
    <property type="interactions" value="383"/>
</dbReference>